<dbReference type="Proteomes" id="UP000812277">
    <property type="component" value="Unassembled WGS sequence"/>
</dbReference>
<feature type="transmembrane region" description="Helical" evidence="1">
    <location>
        <begin position="32"/>
        <end position="50"/>
    </location>
</feature>
<feature type="transmembrane region" description="Helical" evidence="1">
    <location>
        <begin position="80"/>
        <end position="103"/>
    </location>
</feature>
<feature type="transmembrane region" description="Helical" evidence="1">
    <location>
        <begin position="56"/>
        <end position="75"/>
    </location>
</feature>
<protein>
    <submittedName>
        <fullName evidence="2">Uncharacterized protein</fullName>
    </submittedName>
</protein>
<gene>
    <name evidence="2" type="ORF">K0T92_23340</name>
</gene>
<keyword evidence="1" id="KW-0472">Membrane</keyword>
<sequence>MDFVLFMVFALIENLGYFSLIFALYRLDLEKYWLPALVISIIMHLVNFYIRNEFLTVYTPAIVLAFIILLLIAVVRIPIFWAIIVAVTGYLAFVLLQAFFLILSIQLQFLPPDQVEFSGWKTNVIQVITGLVSFVIGRYLYRRGIGYAFQFQRLQFRLGTIGHVIMLTLIAIVSGTFLYINNLFVVMGILMVGFAFLIYFAHRKEKQDADDSL</sequence>
<comment type="caution">
    <text evidence="2">The sequence shown here is derived from an EMBL/GenBank/DDBJ whole genome shotgun (WGS) entry which is preliminary data.</text>
</comment>
<evidence type="ECO:0000313" key="2">
    <source>
        <dbReference type="EMBL" id="MBW7477660.1"/>
    </source>
</evidence>
<evidence type="ECO:0000256" key="1">
    <source>
        <dbReference type="SAM" id="Phobius"/>
    </source>
</evidence>
<feature type="transmembrane region" description="Helical" evidence="1">
    <location>
        <begin position="6"/>
        <end position="25"/>
    </location>
</feature>
<keyword evidence="3" id="KW-1185">Reference proteome</keyword>
<feature type="transmembrane region" description="Helical" evidence="1">
    <location>
        <begin position="184"/>
        <end position="201"/>
    </location>
</feature>
<keyword evidence="1" id="KW-1133">Transmembrane helix</keyword>
<reference evidence="2 3" key="1">
    <citation type="submission" date="2021-07" db="EMBL/GenBank/DDBJ databases">
        <title>Paenibacillus radiodurans sp. nov., isolated from the southeastern edge of Tengger Desert.</title>
        <authorList>
            <person name="Zhang G."/>
        </authorList>
    </citation>
    <scope>NUCLEOTIDE SEQUENCE [LARGE SCALE GENOMIC DNA]</scope>
    <source>
        <strain evidence="2 3">DT7-4</strain>
    </source>
</reference>
<dbReference type="EMBL" id="JAHZIJ010000028">
    <property type="protein sequence ID" value="MBW7477660.1"/>
    <property type="molecule type" value="Genomic_DNA"/>
</dbReference>
<accession>A0ABS7DCV7</accession>
<organism evidence="2 3">
    <name type="scientific">Paenibacillus oenotherae</name>
    <dbReference type="NCBI Taxonomy" id="1435645"/>
    <lineage>
        <taxon>Bacteria</taxon>
        <taxon>Bacillati</taxon>
        <taxon>Bacillota</taxon>
        <taxon>Bacilli</taxon>
        <taxon>Bacillales</taxon>
        <taxon>Paenibacillaceae</taxon>
        <taxon>Paenibacillus</taxon>
    </lineage>
</organism>
<feature type="transmembrane region" description="Helical" evidence="1">
    <location>
        <begin position="161"/>
        <end position="178"/>
    </location>
</feature>
<dbReference type="RefSeq" id="WP_219875037.1">
    <property type="nucleotide sequence ID" value="NZ_JAHZIJ010000028.1"/>
</dbReference>
<feature type="transmembrane region" description="Helical" evidence="1">
    <location>
        <begin position="123"/>
        <end position="141"/>
    </location>
</feature>
<evidence type="ECO:0000313" key="3">
    <source>
        <dbReference type="Proteomes" id="UP000812277"/>
    </source>
</evidence>
<name>A0ABS7DCV7_9BACL</name>
<proteinExistence type="predicted"/>
<keyword evidence="1" id="KW-0812">Transmembrane</keyword>